<sequence>MKKYVLMLLAAVFMAGAIPAQATEQSEQRQDARGVRQDTRENSRQTKQDCRNGVFGNADCRQEHRQNKREGRQTARDIKY</sequence>
<evidence type="ECO:0000256" key="1">
    <source>
        <dbReference type="SAM" id="MobiDB-lite"/>
    </source>
</evidence>
<evidence type="ECO:0000256" key="2">
    <source>
        <dbReference type="SAM" id="SignalP"/>
    </source>
</evidence>
<proteinExistence type="predicted"/>
<protein>
    <recommendedName>
        <fullName evidence="5">Secreted protein</fullName>
    </recommendedName>
</protein>
<evidence type="ECO:0008006" key="5">
    <source>
        <dbReference type="Google" id="ProtNLM"/>
    </source>
</evidence>
<reference evidence="3 4" key="1">
    <citation type="submission" date="2016-04" db="EMBL/GenBank/DDBJ databases">
        <title>ATOL: Assembling a taxonomically balanced genome-scale reconstruction of the evolutionary history of the Enterobacteriaceae.</title>
        <authorList>
            <person name="Plunkett G.III."/>
            <person name="Neeno-Eckwall E.C."/>
            <person name="Glasner J.D."/>
            <person name="Perna N.T."/>
        </authorList>
    </citation>
    <scope>NUCLEOTIDE SEQUENCE [LARGE SCALE GENOMIC DNA]</scope>
    <source>
        <strain evidence="3 4">ATCC 51602</strain>
    </source>
</reference>
<organism evidence="3 4">
    <name type="scientific">Buttiauxella ferragutiae ATCC 51602</name>
    <dbReference type="NCBI Taxonomy" id="1354252"/>
    <lineage>
        <taxon>Bacteria</taxon>
        <taxon>Pseudomonadati</taxon>
        <taxon>Pseudomonadota</taxon>
        <taxon>Gammaproteobacteria</taxon>
        <taxon>Enterobacterales</taxon>
        <taxon>Enterobacteriaceae</taxon>
        <taxon>Buttiauxella</taxon>
    </lineage>
</organism>
<feature type="signal peptide" evidence="2">
    <location>
        <begin position="1"/>
        <end position="22"/>
    </location>
</feature>
<name>A0ABX2W6I9_9ENTR</name>
<keyword evidence="2" id="KW-0732">Signal</keyword>
<feature type="compositionally biased region" description="Basic and acidic residues" evidence="1">
    <location>
        <begin position="60"/>
        <end position="80"/>
    </location>
</feature>
<feature type="region of interest" description="Disordered" evidence="1">
    <location>
        <begin position="19"/>
        <end position="80"/>
    </location>
</feature>
<dbReference type="RefSeq" id="WP_064546550.1">
    <property type="nucleotide sequence ID" value="NZ_LXEQ01000047.1"/>
</dbReference>
<evidence type="ECO:0000313" key="3">
    <source>
        <dbReference type="EMBL" id="OAT26468.1"/>
    </source>
</evidence>
<keyword evidence="4" id="KW-1185">Reference proteome</keyword>
<dbReference type="Proteomes" id="UP000078407">
    <property type="component" value="Unassembled WGS sequence"/>
</dbReference>
<feature type="chain" id="PRO_5045932859" description="Secreted protein" evidence="2">
    <location>
        <begin position="23"/>
        <end position="80"/>
    </location>
</feature>
<evidence type="ECO:0000313" key="4">
    <source>
        <dbReference type="Proteomes" id="UP000078407"/>
    </source>
</evidence>
<dbReference type="EMBL" id="LXEQ01000047">
    <property type="protein sequence ID" value="OAT26468.1"/>
    <property type="molecule type" value="Genomic_DNA"/>
</dbReference>
<gene>
    <name evidence="3" type="ORF">M976_03188</name>
</gene>
<feature type="compositionally biased region" description="Basic and acidic residues" evidence="1">
    <location>
        <begin position="26"/>
        <end position="50"/>
    </location>
</feature>
<comment type="caution">
    <text evidence="3">The sequence shown here is derived from an EMBL/GenBank/DDBJ whole genome shotgun (WGS) entry which is preliminary data.</text>
</comment>
<accession>A0ABX2W6I9</accession>